<protein>
    <submittedName>
        <fullName evidence="2">Uncharacterized protein</fullName>
    </submittedName>
</protein>
<dbReference type="AlphaFoldDB" id="A0AA84ZXL9"/>
<proteinExistence type="predicted"/>
<evidence type="ECO:0000313" key="1">
    <source>
        <dbReference type="Proteomes" id="UP000050790"/>
    </source>
</evidence>
<name>A0AA84ZXL9_9TREM</name>
<reference evidence="2" key="1">
    <citation type="submission" date="2023-11" db="UniProtKB">
        <authorList>
            <consortium name="WormBaseParasite"/>
        </authorList>
    </citation>
    <scope>IDENTIFICATION</scope>
</reference>
<evidence type="ECO:0000313" key="2">
    <source>
        <dbReference type="WBParaSite" id="SMRG1_53180.1"/>
    </source>
</evidence>
<dbReference type="Proteomes" id="UP000050790">
    <property type="component" value="Unassembled WGS sequence"/>
</dbReference>
<dbReference type="WBParaSite" id="SMRG1_53180.1">
    <property type="protein sequence ID" value="SMRG1_53180.1"/>
    <property type="gene ID" value="SMRG1_53180"/>
</dbReference>
<accession>A0AA84ZXL9</accession>
<sequence>MLSEEKSSLHDKTDLSDRSVIFHKIRESLDTEPKARFEHDLNHVKTSLSKLLPDTVSGVSICKLYRIGKKVDSENPQKNRLLKRTFTKFDTTMFTTSLVRTKLENCVQAASPCLKGDSDILEKVQRTATRGILELRGLSYKERLEKLNLFTLSYRRLRGDLILIYRILRHDFGPKLFSLFLPTRSGHLRGHSRRVEKPRTNKIPVAYRFSHRVINTWNLLPHLQLTLSREDWTLTEAY</sequence>
<organism evidence="1 2">
    <name type="scientific">Schistosoma margrebowiei</name>
    <dbReference type="NCBI Taxonomy" id="48269"/>
    <lineage>
        <taxon>Eukaryota</taxon>
        <taxon>Metazoa</taxon>
        <taxon>Spiralia</taxon>
        <taxon>Lophotrochozoa</taxon>
        <taxon>Platyhelminthes</taxon>
        <taxon>Trematoda</taxon>
        <taxon>Digenea</taxon>
        <taxon>Strigeidida</taxon>
        <taxon>Schistosomatoidea</taxon>
        <taxon>Schistosomatidae</taxon>
        <taxon>Schistosoma</taxon>
    </lineage>
</organism>